<evidence type="ECO:0000256" key="1">
    <source>
        <dbReference type="SAM" id="SignalP"/>
    </source>
</evidence>
<organism evidence="2 3">
    <name type="scientific">Flavobacterium croceum DSM 17960</name>
    <dbReference type="NCBI Taxonomy" id="1121886"/>
    <lineage>
        <taxon>Bacteria</taxon>
        <taxon>Pseudomonadati</taxon>
        <taxon>Bacteroidota</taxon>
        <taxon>Flavobacteriia</taxon>
        <taxon>Flavobacteriales</taxon>
        <taxon>Flavobacteriaceae</taxon>
        <taxon>Flavobacterium</taxon>
    </lineage>
</organism>
<keyword evidence="1" id="KW-0732">Signal</keyword>
<sequence>MRKKIVLSFFAFIYLHICFAQNFLSNGNFENGGVGTGFAVTGVGYTQLIPPFSGTTTAGNYAITTNPQPLNTSNFISGTDHTTGSGNMLVIDGNSVAGQQYFWEAGNLGSGVSGLQPGSTYKFSYWIKSVSNTVTDAATSANINVQIDNATAVTLASGNALAPLPNAGWQKVTYSFTATNTTVYIKLWNSNTNLVGNDFAIDDLSVYTCSMNLISNNSNQTVCTGQAINSILYSYSGAVSGISVTGLPTGVTYSIANNIITISGTPNVSITSQTDYNYTVSVVDEPCAGLFLTGLIKVNPLPNLSIVNIVQTICPGNTANITMNGTPNSVVTIMAVGQNYTGNIGATGTGIFTTPPLQNDTTFSFNLITSNSTGCSRSYNNITIEVKVVANGCANFIPSIPNLNIATSTSTNILGCEMNISATIPQIKATTTYSVSSIPYCPRVFPDPSGGFTQINVPNADDQWSEVVNLPFQFCFWGNNYTSCSIGTNGLISFNPHTLGSFCDWPDTNVGLNNGNTTFNQKNAIFGVFQDTDFRTSSPAASPPDRSVSYKIEGTYPCRKLIVNFYHMGQWQCNQSVGLQTSQIILYEISNIIEVFVERRVPCTSAWNGTGLIGIINQSGSQALAAPGRDGDDSQWSAFNEGWRFTPTGVTVPNTFQWFQGTTSLGNNPNITISPTTPTTYTAVSTYTVCGVQKVISKDYHINIVEVNQPQNLVQCVNNPYFNLNTVIQSSLQSVLAAGYTVTTTFHHTYNEAELYSDPQNPHITNTSNYFSNGNETIFVRFEFDTGCILIKQFQLQLIPSQVPTISCGTNTPSSIAFNWNSVPNAIGYNISYQKNIEPPVNVGFVDSSITSYTFSSGINTSTSITITVTPISSGSDCFASASLTCNAASCPTITNPSSTQNLCLGSDMNPLSVNTTFTGTDAISYVYFTSPQSGSSMYTGGIPLGYATPDAATLASYDPPVLGSVGSLPNSVGTYYIYAIANPIPADGTCRPYQEIVVVISTPPNAGFDGTLSICDTSTTAINLYNLIVGEDSGGTWIRTSGTGGLFDSVAATFTPAVGATNSTFEYSLPSTAICAGDTSIATVDISHQPTAGTGSTHQSCTTDTNTLTLANYISGEDTGGVWTQISGTGGTFNASSGTFIPTGATTSIFQYTITPGAPCSDTNSLVTINIPNPPTPITPTAYHVCDDNTDGYATFTLSTKDAEITGGNTNYTVTYHATQPAADAGTPVLPNSYSNNIANSQTVYIRVVDNTTGCYATTTLQLVVDQKPQVTTSSAGVCIGNNATVSTTVSPAGTYNYVWTYPAGASDPGNVSTFTTSVAGTYTVVATNTTTGCSSNATPVTVTIYPLPVIVTPSPMTMCSNGSSNQAIFNLPLNDSTITNGASGLTVTYYNSQADADAETNAITPSNT</sequence>
<feature type="non-terminal residue" evidence="2">
    <location>
        <position position="1410"/>
    </location>
</feature>
<evidence type="ECO:0000313" key="2">
    <source>
        <dbReference type="EMBL" id="POS02902.1"/>
    </source>
</evidence>
<feature type="signal peptide" evidence="1">
    <location>
        <begin position="1"/>
        <end position="20"/>
    </location>
</feature>
<gene>
    <name evidence="2" type="ORF">Q361_102216</name>
</gene>
<evidence type="ECO:0000313" key="3">
    <source>
        <dbReference type="Proteomes" id="UP000237056"/>
    </source>
</evidence>
<reference evidence="2 3" key="1">
    <citation type="submission" date="2018-01" db="EMBL/GenBank/DDBJ databases">
        <title>Genomic Encyclopedia of Type Strains, Phase I: the one thousand microbial genomes (KMG-I) project.</title>
        <authorList>
            <person name="Goeker M."/>
        </authorList>
    </citation>
    <scope>NUCLEOTIDE SEQUENCE [LARGE SCALE GENOMIC DNA]</scope>
    <source>
        <strain evidence="2 3">DSM 17960</strain>
    </source>
</reference>
<comment type="caution">
    <text evidence="2">The sequence shown here is derived from an EMBL/GenBank/DDBJ whole genome shotgun (WGS) entry which is preliminary data.</text>
</comment>
<dbReference type="Proteomes" id="UP000237056">
    <property type="component" value="Unassembled WGS sequence"/>
</dbReference>
<dbReference type="Gene3D" id="2.60.120.260">
    <property type="entry name" value="Galactose-binding domain-like"/>
    <property type="match status" value="1"/>
</dbReference>
<protein>
    <recommendedName>
        <fullName evidence="4">Ig-like domain-containing protein</fullName>
    </recommendedName>
</protein>
<dbReference type="EMBL" id="PQNY01000002">
    <property type="protein sequence ID" value="POS02902.1"/>
    <property type="molecule type" value="Genomic_DNA"/>
</dbReference>
<name>A0A2S4NB26_9FLAO</name>
<evidence type="ECO:0008006" key="4">
    <source>
        <dbReference type="Google" id="ProtNLM"/>
    </source>
</evidence>
<keyword evidence="3" id="KW-1185">Reference proteome</keyword>
<accession>A0A2S4NB26</accession>
<feature type="chain" id="PRO_5015646148" description="Ig-like domain-containing protein" evidence="1">
    <location>
        <begin position="21"/>
        <end position="1410"/>
    </location>
</feature>
<proteinExistence type="predicted"/>